<name>A0ABQ9DJQ1_9PASS</name>
<protein>
    <submittedName>
        <fullName evidence="1">Glycoprotein xg</fullName>
    </submittedName>
</protein>
<comment type="caution">
    <text evidence="1">The sequence shown here is derived from an EMBL/GenBank/DDBJ whole genome shotgun (WGS) entry which is preliminary data.</text>
</comment>
<evidence type="ECO:0000313" key="1">
    <source>
        <dbReference type="EMBL" id="KAJ7419858.1"/>
    </source>
</evidence>
<organism evidence="1 2">
    <name type="scientific">Willisornis vidua</name>
    <name type="common">Xingu scale-backed antbird</name>
    <dbReference type="NCBI Taxonomy" id="1566151"/>
    <lineage>
        <taxon>Eukaryota</taxon>
        <taxon>Metazoa</taxon>
        <taxon>Chordata</taxon>
        <taxon>Craniata</taxon>
        <taxon>Vertebrata</taxon>
        <taxon>Euteleostomi</taxon>
        <taxon>Archelosauria</taxon>
        <taxon>Archosauria</taxon>
        <taxon>Dinosauria</taxon>
        <taxon>Saurischia</taxon>
        <taxon>Theropoda</taxon>
        <taxon>Coelurosauria</taxon>
        <taxon>Aves</taxon>
        <taxon>Neognathae</taxon>
        <taxon>Neoaves</taxon>
        <taxon>Telluraves</taxon>
        <taxon>Australaves</taxon>
        <taxon>Passeriformes</taxon>
        <taxon>Thamnophilidae</taxon>
        <taxon>Willisornis</taxon>
    </lineage>
</organism>
<evidence type="ECO:0000313" key="2">
    <source>
        <dbReference type="Proteomes" id="UP001145742"/>
    </source>
</evidence>
<keyword evidence="2" id="KW-1185">Reference proteome</keyword>
<gene>
    <name evidence="1" type="ORF">WISP_51591</name>
</gene>
<accession>A0ABQ9DJQ1</accession>
<sequence length="145" mass="16363">MQKRLLQRKQENSAARAESHSLPIQNMDNVIILCKSAFQVLSPQHVLVNRVVPPQNFPLLLELHEFPVCPVLQDVQVPLNGSTDTWCISHSYQFYIICKLVEGAHDFIIQVINEELNSTGTSVSRSWTPLVTGLQMDEVVLITTL</sequence>
<reference evidence="1" key="1">
    <citation type="submission" date="2019-10" db="EMBL/GenBank/DDBJ databases">
        <authorList>
            <person name="Soares A.E.R."/>
            <person name="Aleixo A."/>
            <person name="Schneider P."/>
            <person name="Miyaki C.Y."/>
            <person name="Schneider M.P."/>
            <person name="Mello C."/>
            <person name="Vasconcelos A.T.R."/>
        </authorList>
    </citation>
    <scope>NUCLEOTIDE SEQUENCE</scope>
    <source>
        <tissue evidence="1">Muscle</tissue>
    </source>
</reference>
<proteinExistence type="predicted"/>
<dbReference type="Proteomes" id="UP001145742">
    <property type="component" value="Unassembled WGS sequence"/>
</dbReference>
<dbReference type="EMBL" id="WHWB01033436">
    <property type="protein sequence ID" value="KAJ7419858.1"/>
    <property type="molecule type" value="Genomic_DNA"/>
</dbReference>